<sequence length="162" mass="19006">MTLREIRKEDLLLILQWRNHPAVRSCMFSQEEIAYEDHQAWFEREKQKKDSKWLLFLGDANTPLGVVSITKIDNSSKHAFWGFYANPEAPKGTGKIMCMAAINYCFSDLNLHKINAEVLESNVRSQELHKRLDFKIEGIFKDHFLSNDKFESVIRFAKIRNK</sequence>
<dbReference type="NCBIfam" id="TIGR03585">
    <property type="entry name" value="PseH"/>
    <property type="match status" value="1"/>
</dbReference>
<dbReference type="GeneID" id="94038717"/>
<gene>
    <name evidence="2" type="primary">pseH</name>
    <name evidence="2" type="ORF">OSH02_17230</name>
</gene>
<dbReference type="InterPro" id="IPR000182">
    <property type="entry name" value="GNAT_dom"/>
</dbReference>
<dbReference type="EC" id="2.3.1.202" evidence="2"/>
<organism evidence="2 3">
    <name type="scientific">Alcaligenes phenolicus</name>
    <dbReference type="NCBI Taxonomy" id="232846"/>
    <lineage>
        <taxon>Bacteria</taxon>
        <taxon>Pseudomonadati</taxon>
        <taxon>Pseudomonadota</taxon>
        <taxon>Betaproteobacteria</taxon>
        <taxon>Burkholderiales</taxon>
        <taxon>Alcaligenaceae</taxon>
        <taxon>Alcaligenes</taxon>
    </lineage>
</organism>
<dbReference type="RefSeq" id="WP_051316420.1">
    <property type="nucleotide sequence ID" value="NZ_DAMAIU010000001.1"/>
</dbReference>
<dbReference type="AlphaFoldDB" id="A0AAW5W0T2"/>
<dbReference type="GO" id="GO:0016747">
    <property type="term" value="F:acyltransferase activity, transferring groups other than amino-acyl groups"/>
    <property type="evidence" value="ECO:0007669"/>
    <property type="project" value="InterPro"/>
</dbReference>
<keyword evidence="2" id="KW-0012">Acyltransferase</keyword>
<feature type="domain" description="N-acetyltransferase" evidence="1">
    <location>
        <begin position="1"/>
        <end position="161"/>
    </location>
</feature>
<evidence type="ECO:0000259" key="1">
    <source>
        <dbReference type="PROSITE" id="PS51186"/>
    </source>
</evidence>
<name>A0AAW5W0T2_9BURK</name>
<accession>A0AAW5W0T2</accession>
<evidence type="ECO:0000313" key="2">
    <source>
        <dbReference type="EMBL" id="MCX5567117.1"/>
    </source>
</evidence>
<dbReference type="PANTHER" id="PTHR43415:SF3">
    <property type="entry name" value="GNAT-FAMILY ACETYLTRANSFERASE"/>
    <property type="match status" value="1"/>
</dbReference>
<dbReference type="Proteomes" id="UP001208074">
    <property type="component" value="Unassembled WGS sequence"/>
</dbReference>
<dbReference type="SUPFAM" id="SSF55729">
    <property type="entry name" value="Acyl-CoA N-acyltransferases (Nat)"/>
    <property type="match status" value="1"/>
</dbReference>
<dbReference type="InterPro" id="IPR020036">
    <property type="entry name" value="PseH"/>
</dbReference>
<comment type="caution">
    <text evidence="2">The sequence shown here is derived from an EMBL/GenBank/DDBJ whole genome shotgun (WGS) entry which is preliminary data.</text>
</comment>
<dbReference type="Gene3D" id="3.40.630.30">
    <property type="match status" value="1"/>
</dbReference>
<dbReference type="InterPro" id="IPR016181">
    <property type="entry name" value="Acyl_CoA_acyltransferase"/>
</dbReference>
<dbReference type="Pfam" id="PF13302">
    <property type="entry name" value="Acetyltransf_3"/>
    <property type="match status" value="1"/>
</dbReference>
<keyword evidence="2" id="KW-0808">Transferase</keyword>
<dbReference type="PANTHER" id="PTHR43415">
    <property type="entry name" value="SPERMIDINE N(1)-ACETYLTRANSFERASE"/>
    <property type="match status" value="1"/>
</dbReference>
<protein>
    <submittedName>
        <fullName evidence="2">UDP-4-amino-4, 6-dideoxy-N-acetyl-beta-L-altrosamine N-acetyltransferase</fullName>
        <ecNumber evidence="2">2.3.1.202</ecNumber>
    </submittedName>
</protein>
<proteinExistence type="predicted"/>
<evidence type="ECO:0000313" key="3">
    <source>
        <dbReference type="Proteomes" id="UP001208074"/>
    </source>
</evidence>
<reference evidence="2" key="1">
    <citation type="submission" date="2022-11" db="EMBL/GenBank/DDBJ databases">
        <title>Biodiversity and phylogenetic relationships of bacteria.</title>
        <authorList>
            <person name="Machado R.A.R."/>
            <person name="Bhat A."/>
            <person name="Loulou A."/>
            <person name="Kallel S."/>
        </authorList>
    </citation>
    <scope>NUCLEOTIDE SEQUENCE</scope>
    <source>
        <strain evidence="2">DSM 16503</strain>
    </source>
</reference>
<dbReference type="EMBL" id="JAPKNB010000015">
    <property type="protein sequence ID" value="MCX5567117.1"/>
    <property type="molecule type" value="Genomic_DNA"/>
</dbReference>
<dbReference type="PROSITE" id="PS51186">
    <property type="entry name" value="GNAT"/>
    <property type="match status" value="1"/>
</dbReference>